<dbReference type="Gene3D" id="3.50.50.60">
    <property type="entry name" value="FAD/NAD(P)-binding domain"/>
    <property type="match status" value="1"/>
</dbReference>
<evidence type="ECO:0000256" key="1">
    <source>
        <dbReference type="ARBA" id="ARBA00007992"/>
    </source>
</evidence>
<dbReference type="InterPro" id="IPR002938">
    <property type="entry name" value="FAD-bd"/>
</dbReference>
<evidence type="ECO:0000256" key="2">
    <source>
        <dbReference type="ARBA" id="ARBA00022630"/>
    </source>
</evidence>
<dbReference type="Pfam" id="PF01494">
    <property type="entry name" value="FAD_binding_3"/>
    <property type="match status" value="2"/>
</dbReference>
<proteinExistence type="inferred from homology"/>
<dbReference type="OrthoDB" id="16820at2759"/>
<accession>A0A9P9GIE2</accession>
<evidence type="ECO:0000256" key="6">
    <source>
        <dbReference type="SAM" id="MobiDB-lite"/>
    </source>
</evidence>
<feature type="compositionally biased region" description="Basic and acidic residues" evidence="6">
    <location>
        <begin position="390"/>
        <end position="402"/>
    </location>
</feature>
<comment type="similarity">
    <text evidence="1">Belongs to the paxM FAD-dependent monooxygenase family.</text>
</comment>
<evidence type="ECO:0000313" key="9">
    <source>
        <dbReference type="Proteomes" id="UP000736672"/>
    </source>
</evidence>
<reference evidence="8" key="1">
    <citation type="journal article" date="2021" name="Nat. Commun.">
        <title>Genetic determinants of endophytism in the Arabidopsis root mycobiome.</title>
        <authorList>
            <person name="Mesny F."/>
            <person name="Miyauchi S."/>
            <person name="Thiergart T."/>
            <person name="Pickel B."/>
            <person name="Atanasova L."/>
            <person name="Karlsson M."/>
            <person name="Huettel B."/>
            <person name="Barry K.W."/>
            <person name="Haridas S."/>
            <person name="Chen C."/>
            <person name="Bauer D."/>
            <person name="Andreopoulos W."/>
            <person name="Pangilinan J."/>
            <person name="LaButti K."/>
            <person name="Riley R."/>
            <person name="Lipzen A."/>
            <person name="Clum A."/>
            <person name="Drula E."/>
            <person name="Henrissat B."/>
            <person name="Kohler A."/>
            <person name="Grigoriev I.V."/>
            <person name="Martin F.M."/>
            <person name="Hacquard S."/>
        </authorList>
    </citation>
    <scope>NUCLEOTIDE SEQUENCE</scope>
    <source>
        <strain evidence="8">FSSC 5 MPI-SDFR-AT-0091</strain>
    </source>
</reference>
<dbReference type="InterPro" id="IPR036188">
    <property type="entry name" value="FAD/NAD-bd_sf"/>
</dbReference>
<name>A0A9P9GIE2_FUSSL</name>
<feature type="domain" description="FAD-binding" evidence="7">
    <location>
        <begin position="297"/>
        <end position="339"/>
    </location>
</feature>
<keyword evidence="5" id="KW-0503">Monooxygenase</keyword>
<protein>
    <recommendedName>
        <fullName evidence="7">FAD-binding domain-containing protein</fullName>
    </recommendedName>
</protein>
<gene>
    <name evidence="8" type="ORF">B0J15DRAFT_516280</name>
</gene>
<feature type="domain" description="FAD-binding" evidence="7">
    <location>
        <begin position="4"/>
        <end position="186"/>
    </location>
</feature>
<evidence type="ECO:0000256" key="4">
    <source>
        <dbReference type="ARBA" id="ARBA00023002"/>
    </source>
</evidence>
<dbReference type="Proteomes" id="UP000736672">
    <property type="component" value="Unassembled WGS sequence"/>
</dbReference>
<dbReference type="InterPro" id="IPR050493">
    <property type="entry name" value="FAD-dep_Monooxygenase_BioMet"/>
</dbReference>
<evidence type="ECO:0000256" key="3">
    <source>
        <dbReference type="ARBA" id="ARBA00022827"/>
    </source>
</evidence>
<dbReference type="PANTHER" id="PTHR13789:SF309">
    <property type="entry name" value="PUTATIVE (AFU_ORTHOLOGUE AFUA_6G14510)-RELATED"/>
    <property type="match status" value="1"/>
</dbReference>
<keyword evidence="4" id="KW-0560">Oxidoreductase</keyword>
<keyword evidence="2" id="KW-0285">Flavoprotein</keyword>
<evidence type="ECO:0000313" key="8">
    <source>
        <dbReference type="EMBL" id="KAH7239701.1"/>
    </source>
</evidence>
<comment type="caution">
    <text evidence="8">The sequence shown here is derived from an EMBL/GenBank/DDBJ whole genome shotgun (WGS) entry which is preliminary data.</text>
</comment>
<evidence type="ECO:0000259" key="7">
    <source>
        <dbReference type="Pfam" id="PF01494"/>
    </source>
</evidence>
<organism evidence="8 9">
    <name type="scientific">Fusarium solani</name>
    <name type="common">Filamentous fungus</name>
    <dbReference type="NCBI Taxonomy" id="169388"/>
    <lineage>
        <taxon>Eukaryota</taxon>
        <taxon>Fungi</taxon>
        <taxon>Dikarya</taxon>
        <taxon>Ascomycota</taxon>
        <taxon>Pezizomycotina</taxon>
        <taxon>Sordariomycetes</taxon>
        <taxon>Hypocreomycetidae</taxon>
        <taxon>Hypocreales</taxon>
        <taxon>Nectriaceae</taxon>
        <taxon>Fusarium</taxon>
        <taxon>Fusarium solani species complex</taxon>
    </lineage>
</organism>
<keyword evidence="9" id="KW-1185">Reference proteome</keyword>
<dbReference type="SUPFAM" id="SSF51905">
    <property type="entry name" value="FAD/NAD(P)-binding domain"/>
    <property type="match status" value="1"/>
</dbReference>
<feature type="region of interest" description="Disordered" evidence="6">
    <location>
        <begin position="386"/>
        <end position="405"/>
    </location>
</feature>
<dbReference type="PANTHER" id="PTHR13789">
    <property type="entry name" value="MONOOXYGENASE"/>
    <property type="match status" value="1"/>
</dbReference>
<evidence type="ECO:0000256" key="5">
    <source>
        <dbReference type="ARBA" id="ARBA00023033"/>
    </source>
</evidence>
<dbReference type="PRINTS" id="PR00420">
    <property type="entry name" value="RNGMNOXGNASE"/>
</dbReference>
<keyword evidence="3" id="KW-0274">FAD</keyword>
<dbReference type="AlphaFoldDB" id="A0A9P9GIE2"/>
<sequence length="440" mass="48789">MTLTIAIVGGGIGGLAAAIALRQHPGIQVQVYERASEFQEVGALIGLAPNGLRILEKLGVQGVLEDELGWRNPTGTPTFTKHWKAGDVVSNNAYERVPDQRHHFARMHRALLQKELLNKLPTDILHPGKDVTGVQVSEDDATVFFKDKTSTTVDLVIGADGIRSQVRKTFVPQYKLMGWGDAMFRATFPYELVQDIEGLDQDSTRWQSPTSWFFASRLGTKGYGVTFNFNANTKDLDDLKKPLEDVVWNSPASIDDVRDAFKGYHHPVPAIIDRIPPGTLRRYTNAFGPKLDTWTFADRVVLIGDAAHAHGGAFGAGASLAIDDAYTLYLALRAVFPQALPISRPIPRSHIGLALDLYESVRRPHAARVLDIVLQDRQKQFARNEGLKAAGKEESDQDFRERMKGRKGAAWLHEHDVEKAFQEAITRRFSSGEQNGHGKP</sequence>
<dbReference type="GO" id="GO:0071949">
    <property type="term" value="F:FAD binding"/>
    <property type="evidence" value="ECO:0007669"/>
    <property type="project" value="InterPro"/>
</dbReference>
<dbReference type="EMBL" id="JAGTJS010000021">
    <property type="protein sequence ID" value="KAH7239701.1"/>
    <property type="molecule type" value="Genomic_DNA"/>
</dbReference>
<dbReference type="GO" id="GO:0004497">
    <property type="term" value="F:monooxygenase activity"/>
    <property type="evidence" value="ECO:0007669"/>
    <property type="project" value="UniProtKB-KW"/>
</dbReference>